<dbReference type="PROSITE" id="PS00671">
    <property type="entry name" value="D_2_HYDROXYACID_DH_3"/>
    <property type="match status" value="1"/>
</dbReference>
<keyword evidence="2 4" id="KW-0560">Oxidoreductase</keyword>
<dbReference type="InterPro" id="IPR050418">
    <property type="entry name" value="D-iso_2-hydroxyacid_DH_PdxB"/>
</dbReference>
<evidence type="ECO:0000256" key="3">
    <source>
        <dbReference type="ARBA" id="ARBA00023027"/>
    </source>
</evidence>
<dbReference type="Gene3D" id="3.40.50.720">
    <property type="entry name" value="NAD(P)-binding Rossmann-like Domain"/>
    <property type="match status" value="2"/>
</dbReference>
<dbReference type="PANTHER" id="PTHR43761:SF1">
    <property type="entry name" value="D-ISOMER SPECIFIC 2-HYDROXYACID DEHYDROGENASE CATALYTIC DOMAIN-CONTAINING PROTEIN-RELATED"/>
    <property type="match status" value="1"/>
</dbReference>
<sequence>MHIALLESLGISPDALSAFTNQLEEQGHTFAVYEKTTDLQKLREEVREADVVILANMPLPWEALEGADRLKYIDVAFTGTDHVPVAQAAAHGIQVSNASGYAEDAVAELCLGFMIDLLRSIPQTDRTCRQGGTRAGWPARLLKGKTVGFVGAGRIAARTADLVRAFGTRSIGFRRHPTADPAFDRETDSLDELLREADIVSVHTPLTSSTKHMIADRELAAMKPGSYLINTARGPVVDAQALCRALNDGTIAGAAIDVFDQEPPLDPEDPLLQAPNLIVTPHIGFYTEESMDQRAKIVFDNLSQWLQGNWVNQVKP</sequence>
<evidence type="ECO:0000256" key="4">
    <source>
        <dbReference type="RuleBase" id="RU003719"/>
    </source>
</evidence>
<dbReference type="GO" id="GO:0047545">
    <property type="term" value="F:(S)-2-hydroxyglutarate dehydrogenase activity"/>
    <property type="evidence" value="ECO:0007669"/>
    <property type="project" value="UniProtKB-ARBA"/>
</dbReference>
<dbReference type="AlphaFoldDB" id="A0A140DUX1"/>
<gene>
    <name evidence="7" type="ORF">AALO17_13140</name>
</gene>
<dbReference type="Proteomes" id="UP000069771">
    <property type="component" value="Chromosome"/>
</dbReference>
<feature type="domain" description="D-isomer specific 2-hydroxyacid dehydrogenase NAD-binding" evidence="6">
    <location>
        <begin position="111"/>
        <end position="284"/>
    </location>
</feature>
<evidence type="ECO:0008006" key="9">
    <source>
        <dbReference type="Google" id="ProtNLM"/>
    </source>
</evidence>
<feature type="domain" description="D-isomer specific 2-hydroxyacid dehydrogenase catalytic" evidence="5">
    <location>
        <begin position="12"/>
        <end position="309"/>
    </location>
</feature>
<dbReference type="PATRIC" id="fig|1702221.3.peg.1267"/>
<evidence type="ECO:0000256" key="2">
    <source>
        <dbReference type="ARBA" id="ARBA00023002"/>
    </source>
</evidence>
<dbReference type="GO" id="GO:0051287">
    <property type="term" value="F:NAD binding"/>
    <property type="evidence" value="ECO:0007669"/>
    <property type="project" value="InterPro"/>
</dbReference>
<name>A0A140DUX1_9FIRM</name>
<dbReference type="InterPro" id="IPR029753">
    <property type="entry name" value="D-isomer_DH_CS"/>
</dbReference>
<evidence type="ECO:0000259" key="5">
    <source>
        <dbReference type="Pfam" id="PF00389"/>
    </source>
</evidence>
<keyword evidence="3" id="KW-0520">NAD</keyword>
<evidence type="ECO:0000313" key="8">
    <source>
        <dbReference type="Proteomes" id="UP000069771"/>
    </source>
</evidence>
<evidence type="ECO:0000256" key="1">
    <source>
        <dbReference type="ARBA" id="ARBA00005854"/>
    </source>
</evidence>
<dbReference type="EMBL" id="CP011391">
    <property type="protein sequence ID" value="AMK54448.1"/>
    <property type="molecule type" value="Genomic_DNA"/>
</dbReference>
<dbReference type="GeneID" id="78478038"/>
<dbReference type="OrthoDB" id="9805416at2"/>
<dbReference type="Pfam" id="PF02826">
    <property type="entry name" value="2-Hacid_dh_C"/>
    <property type="match status" value="1"/>
</dbReference>
<dbReference type="GO" id="GO:0004617">
    <property type="term" value="F:phosphoglycerate dehydrogenase activity"/>
    <property type="evidence" value="ECO:0007669"/>
    <property type="project" value="UniProtKB-ARBA"/>
</dbReference>
<comment type="similarity">
    <text evidence="1 4">Belongs to the D-isomer specific 2-hydroxyacid dehydrogenase family.</text>
</comment>
<dbReference type="KEGG" id="fro:AALO17_13140"/>
<dbReference type="PANTHER" id="PTHR43761">
    <property type="entry name" value="D-ISOMER SPECIFIC 2-HYDROXYACID DEHYDROGENASE FAMILY PROTEIN (AFU_ORTHOLOGUE AFUA_1G13630)"/>
    <property type="match status" value="1"/>
</dbReference>
<accession>A0A140DUX1</accession>
<dbReference type="Pfam" id="PF00389">
    <property type="entry name" value="2-Hacid_dh"/>
    <property type="match status" value="1"/>
</dbReference>
<evidence type="ECO:0000259" key="6">
    <source>
        <dbReference type="Pfam" id="PF02826"/>
    </source>
</evidence>
<keyword evidence="8" id="KW-1185">Reference proteome</keyword>
<dbReference type="InterPro" id="IPR006139">
    <property type="entry name" value="D-isomer_2_OHA_DH_cat_dom"/>
</dbReference>
<reference evidence="7 8" key="1">
    <citation type="journal article" date="2016" name="Gut Pathog.">
        <title>Whole genome sequencing of "Faecalibaculum rodentium" ALO17, isolated from C57BL/6J laboratory mouse feces.</title>
        <authorList>
            <person name="Lim S."/>
            <person name="Chang D.H."/>
            <person name="Ahn S."/>
            <person name="Kim B.C."/>
        </authorList>
    </citation>
    <scope>NUCLEOTIDE SEQUENCE [LARGE SCALE GENOMIC DNA]</scope>
    <source>
        <strain evidence="7 8">Alo17</strain>
    </source>
</reference>
<dbReference type="RefSeq" id="WP_067556844.1">
    <property type="nucleotide sequence ID" value="NZ_CAMTBT010000035.1"/>
</dbReference>
<dbReference type="STRING" id="1702221.AALO17_13140"/>
<organism evidence="7 8">
    <name type="scientific">Faecalibaculum rodentium</name>
    <dbReference type="NCBI Taxonomy" id="1702221"/>
    <lineage>
        <taxon>Bacteria</taxon>
        <taxon>Bacillati</taxon>
        <taxon>Bacillota</taxon>
        <taxon>Erysipelotrichia</taxon>
        <taxon>Erysipelotrichales</taxon>
        <taxon>Erysipelotrichaceae</taxon>
        <taxon>Faecalibaculum</taxon>
    </lineage>
</organism>
<dbReference type="GO" id="GO:0006564">
    <property type="term" value="P:L-serine biosynthetic process"/>
    <property type="evidence" value="ECO:0007669"/>
    <property type="project" value="UniProtKB-ARBA"/>
</dbReference>
<protein>
    <recommendedName>
        <fullName evidence="9">Hydroxyacid dehydrogenase</fullName>
    </recommendedName>
</protein>
<dbReference type="SUPFAM" id="SSF51735">
    <property type="entry name" value="NAD(P)-binding Rossmann-fold domains"/>
    <property type="match status" value="1"/>
</dbReference>
<dbReference type="FunFam" id="3.40.50.720:FF:000041">
    <property type="entry name" value="D-3-phosphoglycerate dehydrogenase"/>
    <property type="match status" value="1"/>
</dbReference>
<dbReference type="InterPro" id="IPR006140">
    <property type="entry name" value="D-isomer_DH_NAD-bd"/>
</dbReference>
<evidence type="ECO:0000313" key="7">
    <source>
        <dbReference type="EMBL" id="AMK54448.1"/>
    </source>
</evidence>
<dbReference type="InterPro" id="IPR036291">
    <property type="entry name" value="NAD(P)-bd_dom_sf"/>
</dbReference>
<dbReference type="SUPFAM" id="SSF52283">
    <property type="entry name" value="Formate/glycerate dehydrogenase catalytic domain-like"/>
    <property type="match status" value="1"/>
</dbReference>
<proteinExistence type="inferred from homology"/>